<evidence type="ECO:0000256" key="1">
    <source>
        <dbReference type="SAM" id="MobiDB-lite"/>
    </source>
</evidence>
<evidence type="ECO:0000313" key="2">
    <source>
        <dbReference type="EMBL" id="AGC34581.1"/>
    </source>
</evidence>
<dbReference type="EMBL" id="KC117378">
    <property type="protein sequence ID" value="AGC34581.1"/>
    <property type="molecule type" value="Genomic_DNA"/>
</dbReference>
<dbReference type="RefSeq" id="YP_008083086.1">
    <property type="nucleotide sequence ID" value="NC_021471.1"/>
</dbReference>
<dbReference type="Proteomes" id="UP000014319">
    <property type="component" value="Genome"/>
</dbReference>
<keyword evidence="3" id="KW-1185">Reference proteome</keyword>
<sequence length="223" mass="23713">MSDWIVRGEKDSGDMVERDATSRSDAEETKAEAEDLGLSNVEIIPPGDAESDGGAVPENPGAAKEQGESPEEAAERISDDGVTAEVVDHSPDAEAGQENYNLPDDGPSVDEDPLVWMPEEFTDTIDGTVAINRKGFEVLAHHYDISCATEVSEALTTDDRVVFKATATDADGDVYTAFGSAGAERGDTDRPTVEMADTRAYKRAISRATGVGMVAVEELQDSL</sequence>
<proteinExistence type="predicted"/>
<organism evidence="2 3">
    <name type="scientific">Haloarcula sinaiiensis tailed virus 1</name>
    <dbReference type="NCBI Taxonomy" id="1262530"/>
    <lineage>
        <taxon>Viruses</taxon>
        <taxon>Duplodnaviria</taxon>
        <taxon>Heunggongvirae</taxon>
        <taxon>Uroviricota</taxon>
        <taxon>Caudoviricetes</taxon>
        <taxon>Kirjokansivirales</taxon>
        <taxon>Shortaselviridae</taxon>
        <taxon>Lonfivirus</taxon>
        <taxon>Lonfivirus codicilli</taxon>
        <taxon>Lonfivirus HSTV1</taxon>
    </lineage>
</organism>
<reference evidence="2 3" key="1">
    <citation type="journal article" date="2013" name="Proc. Natl. Acad. Sci. U.S.A.">
        <title>Structure of the archaeal head-tailed virus HSTV-1 completes the HK97 fold story.</title>
        <authorList>
            <person name="Pietila M.K."/>
            <person name="Laurinmaki P."/>
            <person name="Russell D.A."/>
            <person name="Ko C.C."/>
            <person name="Jacobs-Sera D."/>
            <person name="Hendrix R.W."/>
            <person name="Bamford D.H."/>
            <person name="Butcher S.J."/>
        </authorList>
    </citation>
    <scope>NUCLEOTIDE SEQUENCE [LARGE SCALE GENOMIC DNA]</scope>
</reference>
<dbReference type="KEGG" id="vg:16151516"/>
<feature type="region of interest" description="Disordered" evidence="1">
    <location>
        <begin position="1"/>
        <end position="82"/>
    </location>
</feature>
<name>R9QST0_9CAUD</name>
<feature type="compositionally biased region" description="Basic and acidic residues" evidence="1">
    <location>
        <begin position="1"/>
        <end position="33"/>
    </location>
</feature>
<dbReference type="GeneID" id="16151516"/>
<gene>
    <name evidence="2" type="primary">36</name>
    <name evidence="2" type="ORF">HSTV1_36</name>
</gene>
<accession>R9QST0</accession>
<dbReference type="OrthoDB" id="40255at10239"/>
<evidence type="ECO:0000313" key="3">
    <source>
        <dbReference type="Proteomes" id="UP000014319"/>
    </source>
</evidence>
<protein>
    <submittedName>
        <fullName evidence="2">Uncharacterized protein</fullName>
    </submittedName>
</protein>